<dbReference type="RefSeq" id="WP_346582485.1">
    <property type="nucleotide sequence ID" value="NZ_JBDJNQ010000011.1"/>
</dbReference>
<dbReference type="Proteomes" id="UP001409291">
    <property type="component" value="Unassembled WGS sequence"/>
</dbReference>
<reference evidence="2 3" key="1">
    <citation type="submission" date="2024-04" db="EMBL/GenBank/DDBJ databases">
        <title>WGS of bacteria from Torrens River.</title>
        <authorList>
            <person name="Wyrsch E.R."/>
            <person name="Drigo B."/>
        </authorList>
    </citation>
    <scope>NUCLEOTIDE SEQUENCE [LARGE SCALE GENOMIC DNA]</scope>
    <source>
        <strain evidence="2 3">TWI391</strain>
    </source>
</reference>
<comment type="caution">
    <text evidence="2">The sequence shown here is derived from an EMBL/GenBank/DDBJ whole genome shotgun (WGS) entry which is preliminary data.</text>
</comment>
<sequence length="203" mass="23811">MNNIDPNSKYFNFNNDNELYAKFSRKNTIEYYKENLPQLIKNAKSQLSPDQVILMGHSQGARIVAEMAGSKVIDKFVYMSASPIGRLFYADVDSTTYKYILEDKLQRSELEQNFDQGDSYKTWKSFSYSPIVSISQTKKPFLIIYGEEDKSCIQCDLFYSLSWKNPKIFVKKYQGLNHIFYDSNKKSYWYKVSSDLDSWIKNN</sequence>
<dbReference type="Gene3D" id="3.40.50.1820">
    <property type="entry name" value="alpha/beta hydrolase"/>
    <property type="match status" value="1"/>
</dbReference>
<name>A0ABV0BY79_9SPHI</name>
<accession>A0ABV0BY79</accession>
<organism evidence="2 3">
    <name type="scientific">Sphingobacterium kitahiroshimense</name>
    <dbReference type="NCBI Taxonomy" id="470446"/>
    <lineage>
        <taxon>Bacteria</taxon>
        <taxon>Pseudomonadati</taxon>
        <taxon>Bacteroidota</taxon>
        <taxon>Sphingobacteriia</taxon>
        <taxon>Sphingobacteriales</taxon>
        <taxon>Sphingobacteriaceae</taxon>
        <taxon>Sphingobacterium</taxon>
    </lineage>
</organism>
<evidence type="ECO:0000259" key="1">
    <source>
        <dbReference type="Pfam" id="PF00326"/>
    </source>
</evidence>
<proteinExistence type="predicted"/>
<protein>
    <submittedName>
        <fullName evidence="2">Prolyl oligopeptidase family serine peptidase</fullName>
    </submittedName>
</protein>
<evidence type="ECO:0000313" key="3">
    <source>
        <dbReference type="Proteomes" id="UP001409291"/>
    </source>
</evidence>
<dbReference type="InterPro" id="IPR029058">
    <property type="entry name" value="AB_hydrolase_fold"/>
</dbReference>
<dbReference type="Pfam" id="PF00326">
    <property type="entry name" value="Peptidase_S9"/>
    <property type="match status" value="1"/>
</dbReference>
<dbReference type="InterPro" id="IPR001375">
    <property type="entry name" value="Peptidase_S9_cat"/>
</dbReference>
<evidence type="ECO:0000313" key="2">
    <source>
        <dbReference type="EMBL" id="MEN5379631.1"/>
    </source>
</evidence>
<feature type="domain" description="Peptidase S9 prolyl oligopeptidase catalytic" evidence="1">
    <location>
        <begin position="44"/>
        <end position="191"/>
    </location>
</feature>
<dbReference type="EMBL" id="JBDJNQ010000011">
    <property type="protein sequence ID" value="MEN5379631.1"/>
    <property type="molecule type" value="Genomic_DNA"/>
</dbReference>
<keyword evidence="3" id="KW-1185">Reference proteome</keyword>
<gene>
    <name evidence="2" type="ORF">ABE541_20350</name>
</gene>
<dbReference type="SUPFAM" id="SSF53474">
    <property type="entry name" value="alpha/beta-Hydrolases"/>
    <property type="match status" value="1"/>
</dbReference>